<keyword evidence="2" id="KW-1081">Inhibition of host apoptosis by viral BCL2-like protein</keyword>
<dbReference type="GO" id="GO:0008053">
    <property type="term" value="P:mitochondrial fusion"/>
    <property type="evidence" value="ECO:0007669"/>
    <property type="project" value="TreeGrafter"/>
</dbReference>
<dbReference type="InterPro" id="IPR036834">
    <property type="entry name" value="Bcl-2-like_sf"/>
</dbReference>
<accession>A0A1B2RW88</accession>
<evidence type="ECO:0000256" key="3">
    <source>
        <dbReference type="ARBA" id="ARBA00023323"/>
    </source>
</evidence>
<sequence>MYISAPMSDKLEIDTKKLIDSIFNNSVENEDETLKVMKREINLLFDKHRRVYSNMIDEISSSKLGISAVMEDTIKKVFSDGSINWGRIVSLITFGVLVADYLKTNDGEHEIVAVKDSISSYLINHQKEWLLKNNAWKGFVDFFQVTSNLPSIKSSLTVFIALISFGAVLYSFFNLTTF</sequence>
<dbReference type="PRINTS" id="PR01862">
    <property type="entry name" value="BCL2FAMILY"/>
</dbReference>
<dbReference type="CDD" id="cd06845">
    <property type="entry name" value="Bcl-2_like"/>
    <property type="match status" value="1"/>
</dbReference>
<keyword evidence="3" id="KW-0945">Host-virus interaction</keyword>
<organism evidence="6 7">
    <name type="scientific">Lymphocystis disease virus 3</name>
    <dbReference type="NCBI Taxonomy" id="2560566"/>
    <lineage>
        <taxon>Viruses</taxon>
        <taxon>Varidnaviria</taxon>
        <taxon>Bamfordvirae</taxon>
        <taxon>Nucleocytoviricota</taxon>
        <taxon>Megaviricetes</taxon>
        <taxon>Pimascovirales</taxon>
        <taxon>Pimascovirales incertae sedis</taxon>
        <taxon>Iridoviridae</taxon>
        <taxon>Alphairidovirinae</taxon>
        <taxon>Lymphocystivirus</taxon>
        <taxon>Lymphocystivirus sparus1</taxon>
    </lineage>
</organism>
<dbReference type="KEGG" id="vg:30902733"/>
<dbReference type="OrthoDB" id="33116at10239"/>
<evidence type="ECO:0000259" key="5">
    <source>
        <dbReference type="SMART" id="SM00337"/>
    </source>
</evidence>
<dbReference type="GO" id="GO:0033668">
    <property type="term" value="P:symbiont-mediated suppression of host apoptosis"/>
    <property type="evidence" value="ECO:0007669"/>
    <property type="project" value="UniProtKB-KW"/>
</dbReference>
<proteinExistence type="inferred from homology"/>
<dbReference type="InterPro" id="IPR046371">
    <property type="entry name" value="Bcl-2_BH1-3"/>
</dbReference>
<dbReference type="SUPFAM" id="SSF56854">
    <property type="entry name" value="Bcl-2 inhibitors of programmed cell death"/>
    <property type="match status" value="1"/>
</dbReference>
<evidence type="ECO:0000313" key="7">
    <source>
        <dbReference type="Proteomes" id="UP000149121"/>
    </source>
</evidence>
<dbReference type="EMBL" id="KX643370">
    <property type="protein sequence ID" value="AOC55241.1"/>
    <property type="molecule type" value="Genomic_DNA"/>
</dbReference>
<dbReference type="InterPro" id="IPR026298">
    <property type="entry name" value="Bcl-2_fam"/>
</dbReference>
<feature type="transmembrane region" description="Helical" evidence="4">
    <location>
        <begin position="156"/>
        <end position="173"/>
    </location>
</feature>
<dbReference type="Gene3D" id="1.10.437.10">
    <property type="entry name" value="Blc2-like"/>
    <property type="match status" value="1"/>
</dbReference>
<dbReference type="SMART" id="SM00337">
    <property type="entry name" value="BCL"/>
    <property type="match status" value="1"/>
</dbReference>
<dbReference type="PANTHER" id="PTHR11256:SF46">
    <property type="entry name" value="INDUCED MYELOID LEUKEMIA CELL DIFFERENTIATION PROTEIN MCL-1"/>
    <property type="match status" value="1"/>
</dbReference>
<dbReference type="GO" id="GO:0015267">
    <property type="term" value="F:channel activity"/>
    <property type="evidence" value="ECO:0007669"/>
    <property type="project" value="TreeGrafter"/>
</dbReference>
<evidence type="ECO:0000256" key="2">
    <source>
        <dbReference type="ARBA" id="ARBA00023189"/>
    </source>
</evidence>
<name>A0A1B2RW88_9VIRU</name>
<evidence type="ECO:0000313" key="6">
    <source>
        <dbReference type="EMBL" id="AOC55241.1"/>
    </source>
</evidence>
<dbReference type="InterPro" id="IPR002475">
    <property type="entry name" value="Bcl2-like"/>
</dbReference>
<reference evidence="6 7" key="1">
    <citation type="journal article" date="2016" name="J. Virol.">
        <title>Concurrence of Iridovirus, Polyomavirus, and a Unique Member of a New Group of Fish Papillomaviruses in Lymphocystis Disease-Affected Gilthead Sea Bream.</title>
        <authorList>
            <person name="Lopez-Bueno A."/>
            <person name="Mavian C."/>
            <person name="Labella A.M."/>
            <person name="Castro D."/>
            <person name="Borrego J.J."/>
            <person name="Alcami A."/>
            <person name="Alejo A."/>
        </authorList>
    </citation>
    <scope>NUCLEOTIDE SEQUENCE [LARGE SCALE GENOMIC DNA]</scope>
    <source>
        <strain evidence="6">SA9</strain>
    </source>
</reference>
<comment type="similarity">
    <text evidence="1">Belongs to the Bcl-2 family.</text>
</comment>
<dbReference type="PANTHER" id="PTHR11256">
    <property type="entry name" value="BCL-2 RELATED"/>
    <property type="match status" value="1"/>
</dbReference>
<evidence type="ECO:0000256" key="1">
    <source>
        <dbReference type="ARBA" id="ARBA00009458"/>
    </source>
</evidence>
<feature type="domain" description="Bcl-2 Bcl-2 homology region 1-3" evidence="5">
    <location>
        <begin position="37"/>
        <end position="136"/>
    </location>
</feature>
<dbReference type="Pfam" id="PF00452">
    <property type="entry name" value="Bcl-2"/>
    <property type="match status" value="1"/>
</dbReference>
<dbReference type="PROSITE" id="PS50062">
    <property type="entry name" value="BCL2_FAMILY"/>
    <property type="match status" value="1"/>
</dbReference>
<dbReference type="GO" id="GO:0051400">
    <property type="term" value="F:BH domain binding"/>
    <property type="evidence" value="ECO:0007669"/>
    <property type="project" value="TreeGrafter"/>
</dbReference>
<dbReference type="Proteomes" id="UP000149121">
    <property type="component" value="Segment"/>
</dbReference>
<keyword evidence="4" id="KW-0472">Membrane</keyword>
<keyword evidence="7" id="KW-1185">Reference proteome</keyword>
<keyword evidence="4" id="KW-0812">Transmembrane</keyword>
<protein>
    <submittedName>
        <fullName evidence="6">Bcl-2 like protein</fullName>
    </submittedName>
</protein>
<evidence type="ECO:0000256" key="4">
    <source>
        <dbReference type="SAM" id="Phobius"/>
    </source>
</evidence>
<gene>
    <name evidence="6" type="ORF">LCDVSa157L</name>
</gene>
<keyword evidence="3" id="KW-1119">Modulation of host cell apoptosis by virus</keyword>
<keyword evidence="4" id="KW-1133">Transmembrane helix</keyword>